<evidence type="ECO:0000313" key="2">
    <source>
        <dbReference type="EMBL" id="GIO38536.1"/>
    </source>
</evidence>
<name>A0A919XU79_9BACL</name>
<dbReference type="AlphaFoldDB" id="A0A919XU79"/>
<reference evidence="2 3" key="1">
    <citation type="submission" date="2021-03" db="EMBL/GenBank/DDBJ databases">
        <title>Antimicrobial resistance genes in bacteria isolated from Japanese honey, and their potential for conferring macrolide and lincosamide resistance in the American foulbrood pathogen Paenibacillus larvae.</title>
        <authorList>
            <person name="Okamoto M."/>
            <person name="Kumagai M."/>
            <person name="Kanamori H."/>
            <person name="Takamatsu D."/>
        </authorList>
    </citation>
    <scope>NUCLEOTIDE SEQUENCE [LARGE SCALE GENOMIC DNA]</scope>
    <source>
        <strain evidence="2 3">J41TS12</strain>
    </source>
</reference>
<sequence length="59" mass="6552">MPKILANDYVGVNAYGVTKIVNSPKHIPSTNELHKWMKSGEDQDGGRVKEACGIDRARR</sequence>
<feature type="region of interest" description="Disordered" evidence="1">
    <location>
        <begin position="37"/>
        <end position="59"/>
    </location>
</feature>
<accession>A0A919XU79</accession>
<protein>
    <submittedName>
        <fullName evidence="2">Uncharacterized protein</fullName>
    </submittedName>
</protein>
<dbReference type="EMBL" id="BORR01000013">
    <property type="protein sequence ID" value="GIO38536.1"/>
    <property type="molecule type" value="Genomic_DNA"/>
</dbReference>
<comment type="caution">
    <text evidence="2">The sequence shown here is derived from an EMBL/GenBank/DDBJ whole genome shotgun (WGS) entry which is preliminary data.</text>
</comment>
<organism evidence="2 3">
    <name type="scientific">Paenibacillus antibioticophila</name>
    <dbReference type="NCBI Taxonomy" id="1274374"/>
    <lineage>
        <taxon>Bacteria</taxon>
        <taxon>Bacillati</taxon>
        <taxon>Bacillota</taxon>
        <taxon>Bacilli</taxon>
        <taxon>Bacillales</taxon>
        <taxon>Paenibacillaceae</taxon>
        <taxon>Paenibacillus</taxon>
    </lineage>
</organism>
<evidence type="ECO:0000313" key="3">
    <source>
        <dbReference type="Proteomes" id="UP000681162"/>
    </source>
</evidence>
<proteinExistence type="predicted"/>
<dbReference type="Proteomes" id="UP000681162">
    <property type="component" value="Unassembled WGS sequence"/>
</dbReference>
<keyword evidence="3" id="KW-1185">Reference proteome</keyword>
<gene>
    <name evidence="2" type="ORF">J41TS12_33970</name>
</gene>
<evidence type="ECO:0000256" key="1">
    <source>
        <dbReference type="SAM" id="MobiDB-lite"/>
    </source>
</evidence>